<feature type="transmembrane region" description="Helical" evidence="5">
    <location>
        <begin position="48"/>
        <end position="64"/>
    </location>
</feature>
<evidence type="ECO:0000313" key="7">
    <source>
        <dbReference type="EMBL" id="TDX87018.1"/>
    </source>
</evidence>
<evidence type="ECO:0000313" key="8">
    <source>
        <dbReference type="Proteomes" id="UP000295313"/>
    </source>
</evidence>
<dbReference type="RefSeq" id="WP_133943645.1">
    <property type="nucleotide sequence ID" value="NZ_SOEO01000001.1"/>
</dbReference>
<dbReference type="EMBL" id="SOEO01000001">
    <property type="protein sequence ID" value="TDX87018.1"/>
    <property type="molecule type" value="Genomic_DNA"/>
</dbReference>
<dbReference type="Pfam" id="PF13515">
    <property type="entry name" value="FUSC_2"/>
    <property type="match status" value="1"/>
</dbReference>
<evidence type="ECO:0000256" key="3">
    <source>
        <dbReference type="ARBA" id="ARBA00022989"/>
    </source>
</evidence>
<feature type="transmembrane region" description="Helical" evidence="5">
    <location>
        <begin position="246"/>
        <end position="275"/>
    </location>
</feature>
<feature type="transmembrane region" description="Helical" evidence="5">
    <location>
        <begin position="125"/>
        <end position="141"/>
    </location>
</feature>
<evidence type="ECO:0000256" key="2">
    <source>
        <dbReference type="ARBA" id="ARBA00022692"/>
    </source>
</evidence>
<keyword evidence="2 5" id="KW-0812">Transmembrane</keyword>
<keyword evidence="8" id="KW-1185">Reference proteome</keyword>
<dbReference type="InterPro" id="IPR049453">
    <property type="entry name" value="Memb_transporter_dom"/>
</dbReference>
<evidence type="ECO:0000256" key="4">
    <source>
        <dbReference type="ARBA" id="ARBA00023136"/>
    </source>
</evidence>
<protein>
    <submittedName>
        <fullName evidence="7">Fusaric acid resistance family protein</fullName>
    </submittedName>
</protein>
<feature type="transmembrane region" description="Helical" evidence="5">
    <location>
        <begin position="23"/>
        <end position="42"/>
    </location>
</feature>
<sequence>MNAEYIKQEFLSFFKLKPSPRSWHIPFLAGLAVGIPLIFGYFLGDIRSALTASLAGLVIIYIPSSSDFIETMMKMFVCSFGMIISYGLGLTFSFNLWIGSLVFGIFSAIAYYIARYFNLKPPGSFFFIMMASMAIGLPHDLELIPKRVGIFTIGTVNACLICLIYSVLNSKKESNKNRTTFHINPYVNLVESFIIGICMLVSVFIGKFFNLDYPYWIPISSLAVLQGVNQYHIWKRGLHRIIGTTIGLGIAWLIFSYVTSPLLICVSIITLQIIVEMLITRHYALAVMFLTPMGILLAETGSSTSLNPDYLLQMRLVEILIGSAIGCIGGWFLYNERVRFNSVKHLRKSKVVLKKSFLKKDNFVTKH</sequence>
<comment type="subcellular location">
    <subcellularLocation>
        <location evidence="1">Membrane</location>
        <topology evidence="1">Multi-pass membrane protein</topology>
    </subcellularLocation>
</comment>
<dbReference type="OrthoDB" id="581879at2"/>
<evidence type="ECO:0000256" key="5">
    <source>
        <dbReference type="SAM" id="Phobius"/>
    </source>
</evidence>
<gene>
    <name evidence="7" type="ORF">B0I22_1187</name>
</gene>
<comment type="caution">
    <text evidence="7">The sequence shown here is derived from an EMBL/GenBank/DDBJ whole genome shotgun (WGS) entry which is preliminary data.</text>
</comment>
<keyword evidence="4 5" id="KW-0472">Membrane</keyword>
<proteinExistence type="predicted"/>
<feature type="transmembrane region" description="Helical" evidence="5">
    <location>
        <begin position="147"/>
        <end position="168"/>
    </location>
</feature>
<keyword evidence="3 5" id="KW-1133">Transmembrane helix</keyword>
<evidence type="ECO:0000256" key="1">
    <source>
        <dbReference type="ARBA" id="ARBA00004141"/>
    </source>
</evidence>
<feature type="transmembrane region" description="Helical" evidence="5">
    <location>
        <begin position="189"/>
        <end position="209"/>
    </location>
</feature>
<dbReference type="AlphaFoldDB" id="A0A4R8IA87"/>
<name>A0A4R8IA87_9FLAO</name>
<organism evidence="7 8">
    <name type="scientific">Epilithonimonas xixisoli</name>
    <dbReference type="NCBI Taxonomy" id="1476462"/>
    <lineage>
        <taxon>Bacteria</taxon>
        <taxon>Pseudomonadati</taxon>
        <taxon>Bacteroidota</taxon>
        <taxon>Flavobacteriia</taxon>
        <taxon>Flavobacteriales</taxon>
        <taxon>Weeksellaceae</taxon>
        <taxon>Chryseobacterium group</taxon>
        <taxon>Epilithonimonas</taxon>
    </lineage>
</organism>
<reference evidence="7 8" key="1">
    <citation type="submission" date="2019-03" db="EMBL/GenBank/DDBJ databases">
        <title>Genomic Encyclopedia of Type Strains, Phase III (KMG-III): the genomes of soil and plant-associated and newly described type strains.</title>
        <authorList>
            <person name="Whitman W."/>
        </authorList>
    </citation>
    <scope>NUCLEOTIDE SEQUENCE [LARGE SCALE GENOMIC DNA]</scope>
    <source>
        <strain evidence="7 8">CGMCC 1.12802</strain>
    </source>
</reference>
<feature type="transmembrane region" description="Helical" evidence="5">
    <location>
        <begin position="281"/>
        <end position="298"/>
    </location>
</feature>
<accession>A0A4R8IA87</accession>
<feature type="domain" description="Integral membrane bound transporter" evidence="6">
    <location>
        <begin position="202"/>
        <end position="328"/>
    </location>
</feature>
<dbReference type="Proteomes" id="UP000295313">
    <property type="component" value="Unassembled WGS sequence"/>
</dbReference>
<dbReference type="GO" id="GO:0016020">
    <property type="term" value="C:membrane"/>
    <property type="evidence" value="ECO:0007669"/>
    <property type="project" value="UniProtKB-SubCell"/>
</dbReference>
<evidence type="ECO:0000259" key="6">
    <source>
        <dbReference type="Pfam" id="PF13515"/>
    </source>
</evidence>
<feature type="transmembrane region" description="Helical" evidence="5">
    <location>
        <begin position="310"/>
        <end position="334"/>
    </location>
</feature>